<evidence type="ECO:0000256" key="4">
    <source>
        <dbReference type="ARBA" id="ARBA00022801"/>
    </source>
</evidence>
<dbReference type="Gene3D" id="2.60.40.1180">
    <property type="entry name" value="Golgi alpha-mannosidase II"/>
    <property type="match status" value="1"/>
</dbReference>
<accession>A0A140EH88</accession>
<dbReference type="SUPFAM" id="SSF51445">
    <property type="entry name" value="(Trans)glycosidases"/>
    <property type="match status" value="1"/>
</dbReference>
<dbReference type="Pfam" id="PF17801">
    <property type="entry name" value="Melibiase_C"/>
    <property type="match status" value="1"/>
</dbReference>
<dbReference type="PANTHER" id="PTHR11452:SF75">
    <property type="entry name" value="ALPHA-GALACTOSIDASE MEL1"/>
    <property type="match status" value="1"/>
</dbReference>
<comment type="similarity">
    <text evidence="2 6">Belongs to the glycosyl hydrolase 27 family.</text>
</comment>
<dbReference type="InterPro" id="IPR013780">
    <property type="entry name" value="Glyco_hydro_b"/>
</dbReference>
<dbReference type="GO" id="GO:0004557">
    <property type="term" value="F:alpha-galactosidase activity"/>
    <property type="evidence" value="ECO:0007669"/>
    <property type="project" value="UniProtKB-EC"/>
</dbReference>
<name>A0A140EH88_9BACI</name>
<keyword evidence="5 6" id="KW-0326">Glycosidase</keyword>
<keyword evidence="4 6" id="KW-0378">Hydrolase</keyword>
<dbReference type="Pfam" id="PF16499">
    <property type="entry name" value="Melibiase_2"/>
    <property type="match status" value="1"/>
</dbReference>
<dbReference type="SUPFAM" id="SSF51011">
    <property type="entry name" value="Glycosyl hydrolase domain"/>
    <property type="match status" value="1"/>
</dbReference>
<evidence type="ECO:0000256" key="5">
    <source>
        <dbReference type="ARBA" id="ARBA00023295"/>
    </source>
</evidence>
<organism evidence="8">
    <name type="scientific">Bacillus sp. N16-5</name>
    <dbReference type="NCBI Taxonomy" id="122631"/>
    <lineage>
        <taxon>Bacteria</taxon>
        <taxon>Bacillati</taxon>
        <taxon>Bacillota</taxon>
        <taxon>Bacilli</taxon>
        <taxon>Bacillales</taxon>
        <taxon>Bacillaceae</taxon>
        <taxon>Bacillus</taxon>
    </lineage>
</organism>
<evidence type="ECO:0000256" key="1">
    <source>
        <dbReference type="ARBA" id="ARBA00006202"/>
    </source>
</evidence>
<keyword evidence="6" id="KW-1015">Disulfide bond</keyword>
<sequence>MTLKPKRYAEGLAKTPPMGWNSFNTFGCEPTEELIKQSADVMVKSGLLEAGYRYINIDDGWMADERDSAGNLVPDPQKFPNGMKPVTDYIHEKGLLAGTYLGCGQKTYGEKPGSLGYEERDAQLIADQGFDLLKYDYRELPGDPIGRGVKEDYVTMRNALMKTGRDMVFSICEHGKSHPETWAQEIGHMWRTTPDIKDSFDEDINWGWSINHIIDETHALHHYAGPGGWNDPDMLVVGINGLNDWLGPGCTYNEYKSHFSLWCLLAAPLLIGCDIRKMSEETKTILLNKEMIAINQDPLGIQGHLLKKEHGIDYWVKPLANNDIAIGLLNRFNEPKEAVLSLSDLLEDGNYLMKDVWTNERKELQSEWISKTLKSHECAVFRLMSKNKE</sequence>
<evidence type="ECO:0000313" key="8">
    <source>
        <dbReference type="EMBL" id="AML27059.1"/>
    </source>
</evidence>
<dbReference type="SMR" id="A0A140EH88"/>
<dbReference type="GO" id="GO:0005975">
    <property type="term" value="P:carbohydrate metabolic process"/>
    <property type="evidence" value="ECO:0007669"/>
    <property type="project" value="InterPro"/>
</dbReference>
<dbReference type="EMBL" id="KU644713">
    <property type="protein sequence ID" value="AML27059.1"/>
    <property type="molecule type" value="Genomic_DNA"/>
</dbReference>
<dbReference type="CDD" id="cd14792">
    <property type="entry name" value="GH27"/>
    <property type="match status" value="1"/>
</dbReference>
<comment type="catalytic activity">
    <reaction evidence="6">
        <text>Hydrolysis of terminal, non-reducing alpha-D-galactose residues in alpha-D-galactosides, including galactose oligosaccharides, galactomannans and galactolipids.</text>
        <dbReference type="EC" id="3.2.1.22"/>
    </reaction>
</comment>
<keyword evidence="3" id="KW-0732">Signal</keyword>
<dbReference type="InterPro" id="IPR002241">
    <property type="entry name" value="Glyco_hydro_27"/>
</dbReference>
<dbReference type="EC" id="3.2.1.22" evidence="6"/>
<dbReference type="InterPro" id="IPR013785">
    <property type="entry name" value="Aldolase_TIM"/>
</dbReference>
<dbReference type="InterPro" id="IPR017853">
    <property type="entry name" value="GH"/>
</dbReference>
<dbReference type="PANTHER" id="PTHR11452">
    <property type="entry name" value="ALPHA-GALACTOSIDASE/ALPHA-N-ACETYLGALACTOSAMINIDASE"/>
    <property type="match status" value="1"/>
</dbReference>
<dbReference type="InterPro" id="IPR000111">
    <property type="entry name" value="Glyco_hydro_27/36_CS"/>
</dbReference>
<protein>
    <recommendedName>
        <fullName evidence="6">Alpha-galactosidase</fullName>
        <ecNumber evidence="6">3.2.1.22</ecNumber>
    </recommendedName>
    <alternativeName>
        <fullName evidence="6">Melibiase</fullName>
    </alternativeName>
</protein>
<evidence type="ECO:0000256" key="3">
    <source>
        <dbReference type="ARBA" id="ARBA00022729"/>
    </source>
</evidence>
<comment type="similarity">
    <text evidence="1">Belongs to the glycosyl hydrolase 36 family.</text>
</comment>
<dbReference type="PRINTS" id="PR00740">
    <property type="entry name" value="GLHYDRLASE27"/>
</dbReference>
<dbReference type="PROSITE" id="PS00512">
    <property type="entry name" value="ALPHA_GALACTOSIDASE"/>
    <property type="match status" value="1"/>
</dbReference>
<dbReference type="AlphaFoldDB" id="A0A140EH88"/>
<proteinExistence type="inferred from homology"/>
<evidence type="ECO:0000256" key="2">
    <source>
        <dbReference type="ARBA" id="ARBA00009743"/>
    </source>
</evidence>
<reference evidence="8" key="1">
    <citation type="journal article" date="2016" name="PLoS ONE">
        <title>A Novel Manno-Oligosaccharide Binding Protein Identified in Alkaliphilic Bacillus sp. N16-5 Is Involved in Mannan Utilization.</title>
        <authorList>
            <person name="Song Y."/>
            <person name="Li J."/>
            <person name="Meng S."/>
            <person name="Yin L."/>
            <person name="Xue Y."/>
            <person name="Ma Y."/>
        </authorList>
    </citation>
    <scope>NUCLEOTIDE SEQUENCE</scope>
    <source>
        <strain evidence="8">N16-5</strain>
    </source>
</reference>
<evidence type="ECO:0000259" key="7">
    <source>
        <dbReference type="Pfam" id="PF17801"/>
    </source>
</evidence>
<dbReference type="Gene3D" id="3.20.20.70">
    <property type="entry name" value="Aldolase class I"/>
    <property type="match status" value="1"/>
</dbReference>
<evidence type="ECO:0000256" key="6">
    <source>
        <dbReference type="RuleBase" id="RU361168"/>
    </source>
</evidence>
<feature type="domain" description="Alpha galactosidase C-terminal" evidence="7">
    <location>
        <begin position="310"/>
        <end position="383"/>
    </location>
</feature>
<dbReference type="FunFam" id="3.20.20.70:FF:000197">
    <property type="entry name" value="Alpha-galactosidase"/>
    <property type="match status" value="1"/>
</dbReference>
<dbReference type="InterPro" id="IPR041233">
    <property type="entry name" value="Melibiase_C"/>
</dbReference>